<dbReference type="InterPro" id="IPR049452">
    <property type="entry name" value="Anoctamin_TM"/>
</dbReference>
<feature type="compositionally biased region" description="Basic residues" evidence="1">
    <location>
        <begin position="85"/>
        <end position="94"/>
    </location>
</feature>
<sequence length="1812" mass="207269">MVVQMSFSIFAAMKQSTLTQFLAKKNKNKSDSSSDFESVVKLDSSPSSSESSDDEETAESSSTDNQEARKRKSSLKQNKQNTNQKKLKISNKPRKIKNRNKFCDKWKMDPELGGFFSKSDMNCQHAHCNLCKKDIRGSIYNVKRHVKSTFHKQNVQAMTCTVPVDQFVQTPEVQKKQLFDDSVKDAELRLAGWVAKEDISIRKTDSLLQVMKSCFPNDAVCQALASSRTKTTGIIKNVLATEEKVQLANWLRNNKFAIIVDESTDKSWAKVLVIIAKYVDANYNVREDFLGLVDVHDASSAGQKNLIMKCLSDLGIPIQNLMGIGFDNASVNTGSVKGLGVLLKVEVPNLFILGCTSHSLALCATYAAKKLPEGLELFIHDIVNYIASSPKRQDELKNYTVKLILREFVNRYASVSYVAFFKGKLIGRPGKYNTIFGYRQEEWKRLSRKLTEMEYNRTNTDFEYSYTVKLILLEFVNRYASVFYAAFFKGKLIARPGKYNTIFGYRQEEWKRLSRKLTEMEYNRTNTNFEYSYTVKLILREFVNRYASVSYVAFFKGKLIGRPGKYNTIFGYRQEEWKRLSRKLTEMEYNRTNTDFEYSYTVKLILLEFVNRYASVSYVALFKGKFIGWPGKYNTIFGYRQEQGRNSLIPDNYRPISLTTVFRKILEHLIKHRIEEKIDKALSRRQVGFRKKRSTIDAVVKLENEIKIGMQEKNSVYAIIYDLTSAFDSVPLQIVAQKLSMHIKGKMLDLIISLTKIEETYFAIKNVISDKIQFTIGVPQGCVLSPLLFNLVLADFPFKNVNGQIFADDIGSWANVRTPEEAQKTIKISVIEAVNWAKLNKMVFSNKTVAMIFNANKRNDLQRLEIDVDSLHIPLKMWATFNTLTRKFKEKANTPIQDPHTGQITNDPKTIANILAAVLVNKRERLPSYSTEENNTMKKQIEVAVKEKGDYDKDFDIEELYHVINKLPKNKSPGLDGITNDVIKEMGPKSNEFLCHLYNMCLAKARLPRAWDTSLIVPILKQCRNSLIPDNYRPISLTTVFRKILEHLIKHRIEEKIDKALSRRQVGFRKKRSTIDAVVKLENEIKIGMQEKNSVYAIFYDLTSAFDSVPLQIVAQKLSMHIKGKMLDLIISLTKIEETYFAIKNVISDKIQFTKGVPQGCVLSPLLFNLVLADFPFKNVDGQIFADDIGSWAKGRTTEEAQKTIKISVIEAVNWAKLNKMVFSNKTVAMICNANKRNDLQRLEIDVDSLHIPLVKPYQKFRSCAPGGCMFELTKQLVIIILGQKMINLSKFVFFYQIVPPIMKFWRQIKADVTDEKKRPWWEDSALSSFTPAVLRNLNVAMILADFPFKNVDGQIFADDIGSWAKGRTPEEAQKTIKISVIEAVNWAKLNKMVFSNKTVAMIFNANKRNDLQRLEIDVDSLHIPLVNHTRNLGVKFKEKANTPIQDPHTGQITNDPKTIANILAAVLVNKREQLPSYSTEENNTMKKQIEVAVKEKGDYDKDFDIEELYHVINKLPKNKSPGLDGITNDVIKEMGPKSKEFLCHLYNMCLAKARLPRAWDTSLIVPILKQGRNSLIPDNYRPISLTTVFRKILEHLIKHRIEEKIDKALSRRQVGFIKKRSTIDAVVKLENEIKIGMQEKNSVYAIFYDLTSAFDSVPLQIVAQKLSMHIKEKILDLIISLTKIEETYFVIKNVISDKIQFTKGVPQGCVLSPLLFNLVLADFPFKNVDGQIFADDIGSWAKGRTPEEAQKTIKISVIEAVNWAKLNKMVFSNKTVAMIFNANKRNDLQRLEIDVDSLHIPLVNHTRNLGV</sequence>
<name>A0AA88HIM7_ARTSF</name>
<organism evidence="3 4">
    <name type="scientific">Artemia franciscana</name>
    <name type="common">Brine shrimp</name>
    <name type="synonym">Artemia sanfranciscana</name>
    <dbReference type="NCBI Taxonomy" id="6661"/>
    <lineage>
        <taxon>Eukaryota</taxon>
        <taxon>Metazoa</taxon>
        <taxon>Ecdysozoa</taxon>
        <taxon>Arthropoda</taxon>
        <taxon>Crustacea</taxon>
        <taxon>Branchiopoda</taxon>
        <taxon>Anostraca</taxon>
        <taxon>Artemiidae</taxon>
        <taxon>Artemia</taxon>
    </lineage>
</organism>
<feature type="domain" description="Reverse transcriptase" evidence="2">
    <location>
        <begin position="642"/>
        <end position="875"/>
    </location>
</feature>
<dbReference type="EMBL" id="JAVRJZ010000017">
    <property type="protein sequence ID" value="KAK2709698.1"/>
    <property type="molecule type" value="Genomic_DNA"/>
</dbReference>
<accession>A0AA88HIM7</accession>
<evidence type="ECO:0000256" key="1">
    <source>
        <dbReference type="SAM" id="MobiDB-lite"/>
    </source>
</evidence>
<dbReference type="SUPFAM" id="SSF56672">
    <property type="entry name" value="DNA/RNA polymerases"/>
    <property type="match status" value="3"/>
</dbReference>
<dbReference type="PROSITE" id="PS50878">
    <property type="entry name" value="RT_POL"/>
    <property type="match status" value="3"/>
</dbReference>
<dbReference type="PANTHER" id="PTHR19446">
    <property type="entry name" value="REVERSE TRANSCRIPTASES"/>
    <property type="match status" value="1"/>
</dbReference>
<evidence type="ECO:0000313" key="3">
    <source>
        <dbReference type="EMBL" id="KAK2709698.1"/>
    </source>
</evidence>
<feature type="compositionally biased region" description="Low complexity" evidence="1">
    <location>
        <begin position="75"/>
        <end position="84"/>
    </location>
</feature>
<feature type="non-terminal residue" evidence="3">
    <location>
        <position position="1"/>
    </location>
</feature>
<proteinExistence type="predicted"/>
<dbReference type="GO" id="GO:0071897">
    <property type="term" value="P:DNA biosynthetic process"/>
    <property type="evidence" value="ECO:0007669"/>
    <property type="project" value="UniProtKB-ARBA"/>
</dbReference>
<dbReference type="InterPro" id="IPR025398">
    <property type="entry name" value="DUF4371"/>
</dbReference>
<dbReference type="InterPro" id="IPR043502">
    <property type="entry name" value="DNA/RNA_pol_sf"/>
</dbReference>
<evidence type="ECO:0000259" key="2">
    <source>
        <dbReference type="PROSITE" id="PS50878"/>
    </source>
</evidence>
<reference evidence="3" key="1">
    <citation type="submission" date="2023-07" db="EMBL/GenBank/DDBJ databases">
        <title>Chromosome-level genome assembly of Artemia franciscana.</title>
        <authorList>
            <person name="Jo E."/>
        </authorList>
    </citation>
    <scope>NUCLEOTIDE SEQUENCE</scope>
    <source>
        <tissue evidence="3">Whole body</tissue>
    </source>
</reference>
<dbReference type="Pfam" id="PF00078">
    <property type="entry name" value="RVT_1"/>
    <property type="match status" value="3"/>
</dbReference>
<evidence type="ECO:0000313" key="4">
    <source>
        <dbReference type="Proteomes" id="UP001187531"/>
    </source>
</evidence>
<dbReference type="Pfam" id="PF04547">
    <property type="entry name" value="Anoctamin"/>
    <property type="match status" value="3"/>
</dbReference>
<comment type="caution">
    <text evidence="3">The sequence shown here is derived from an EMBL/GenBank/DDBJ whole genome shotgun (WGS) entry which is preliminary data.</text>
</comment>
<feature type="domain" description="Reverse transcriptase" evidence="2">
    <location>
        <begin position="1549"/>
        <end position="1812"/>
    </location>
</feature>
<keyword evidence="4" id="KW-1185">Reference proteome</keyword>
<feature type="domain" description="Reverse transcriptase" evidence="2">
    <location>
        <begin position="1000"/>
        <end position="1254"/>
    </location>
</feature>
<dbReference type="Pfam" id="PF14291">
    <property type="entry name" value="DUF4371"/>
    <property type="match status" value="1"/>
</dbReference>
<protein>
    <recommendedName>
        <fullName evidence="2">Reverse transcriptase domain-containing protein</fullName>
    </recommendedName>
</protein>
<feature type="region of interest" description="Disordered" evidence="1">
    <location>
        <begin position="24"/>
        <end position="94"/>
    </location>
</feature>
<dbReference type="InterPro" id="IPR000477">
    <property type="entry name" value="RT_dom"/>
</dbReference>
<dbReference type="Proteomes" id="UP001187531">
    <property type="component" value="Unassembled WGS sequence"/>
</dbReference>
<gene>
    <name evidence="3" type="ORF">QYM36_013388</name>
</gene>
<dbReference type="CDD" id="cd01650">
    <property type="entry name" value="RT_nLTR_like"/>
    <property type="match status" value="3"/>
</dbReference>